<reference evidence="1 2" key="1">
    <citation type="submission" date="2016-06" db="EMBL/GenBank/DDBJ databases">
        <title>Complete genome sequence of Streptomyces griseochromogenes ATCC 14511, the Blasticidin S producer.</title>
        <authorList>
            <person name="Wu L."/>
        </authorList>
    </citation>
    <scope>NUCLEOTIDE SEQUENCE [LARGE SCALE GENOMIC DNA]</scope>
    <source>
        <strain evidence="1 2">ATCC 14511</strain>
    </source>
</reference>
<organism evidence="1 2">
    <name type="scientific">Streptomyces griseochromogenes</name>
    <dbReference type="NCBI Taxonomy" id="68214"/>
    <lineage>
        <taxon>Bacteria</taxon>
        <taxon>Bacillati</taxon>
        <taxon>Actinomycetota</taxon>
        <taxon>Actinomycetes</taxon>
        <taxon>Kitasatosporales</taxon>
        <taxon>Streptomycetaceae</taxon>
        <taxon>Streptomyces</taxon>
    </lineage>
</organism>
<dbReference type="OrthoDB" id="9847629at2"/>
<sequence length="77" mass="8466">MHGNMHALAITHGGLCADLEPAVTDLEPLWAEENALDVAQWEQRHVPPLLAQQTAAAEHAVEELAKLLDQVVHDTRE</sequence>
<protein>
    <submittedName>
        <fullName evidence="1">Uncharacterized protein</fullName>
    </submittedName>
</protein>
<evidence type="ECO:0000313" key="1">
    <source>
        <dbReference type="EMBL" id="ANP53626.1"/>
    </source>
</evidence>
<gene>
    <name evidence="1" type="ORF">AVL59_32430</name>
</gene>
<dbReference type="KEGG" id="sgs:AVL59_32430"/>
<dbReference type="AlphaFoldDB" id="A0A1B1B476"/>
<evidence type="ECO:0000313" key="2">
    <source>
        <dbReference type="Proteomes" id="UP000092659"/>
    </source>
</evidence>
<dbReference type="EMBL" id="CP016279">
    <property type="protein sequence ID" value="ANP53626.1"/>
    <property type="molecule type" value="Genomic_DNA"/>
</dbReference>
<proteinExistence type="predicted"/>
<dbReference type="RefSeq" id="WP_067311737.1">
    <property type="nucleotide sequence ID" value="NZ_JAGGLP010000029.1"/>
</dbReference>
<dbReference type="Proteomes" id="UP000092659">
    <property type="component" value="Chromosome"/>
</dbReference>
<name>A0A1B1B476_9ACTN</name>
<accession>A0A1B1B476</accession>